<organism evidence="1 2">
    <name type="scientific">Umbra pygmaea</name>
    <name type="common">Eastern mudminnow</name>
    <dbReference type="NCBI Taxonomy" id="75934"/>
    <lineage>
        <taxon>Eukaryota</taxon>
        <taxon>Metazoa</taxon>
        <taxon>Chordata</taxon>
        <taxon>Craniata</taxon>
        <taxon>Vertebrata</taxon>
        <taxon>Euteleostomi</taxon>
        <taxon>Actinopterygii</taxon>
        <taxon>Neopterygii</taxon>
        <taxon>Teleostei</taxon>
        <taxon>Protacanthopterygii</taxon>
        <taxon>Esociformes</taxon>
        <taxon>Umbridae</taxon>
        <taxon>Umbra</taxon>
    </lineage>
</organism>
<dbReference type="EMBL" id="JAGEUA010000003">
    <property type="protein sequence ID" value="KAL0992949.1"/>
    <property type="molecule type" value="Genomic_DNA"/>
</dbReference>
<comment type="caution">
    <text evidence="1">The sequence shown here is derived from an EMBL/GenBank/DDBJ whole genome shotgun (WGS) entry which is preliminary data.</text>
</comment>
<protein>
    <submittedName>
        <fullName evidence="1">Uncharacterized protein</fullName>
    </submittedName>
</protein>
<keyword evidence="2" id="KW-1185">Reference proteome</keyword>
<accession>A0ABD0X188</accession>
<proteinExistence type="predicted"/>
<dbReference type="AlphaFoldDB" id="A0ABD0X188"/>
<name>A0ABD0X188_UMBPY</name>
<gene>
    <name evidence="1" type="ORF">UPYG_G00101380</name>
</gene>
<evidence type="ECO:0000313" key="2">
    <source>
        <dbReference type="Proteomes" id="UP001557470"/>
    </source>
</evidence>
<reference evidence="1 2" key="1">
    <citation type="submission" date="2024-06" db="EMBL/GenBank/DDBJ databases">
        <authorList>
            <person name="Pan Q."/>
            <person name="Wen M."/>
            <person name="Jouanno E."/>
            <person name="Zahm M."/>
            <person name="Klopp C."/>
            <person name="Cabau C."/>
            <person name="Louis A."/>
            <person name="Berthelot C."/>
            <person name="Parey E."/>
            <person name="Roest Crollius H."/>
            <person name="Montfort J."/>
            <person name="Robinson-Rechavi M."/>
            <person name="Bouchez O."/>
            <person name="Lampietro C."/>
            <person name="Lopez Roques C."/>
            <person name="Donnadieu C."/>
            <person name="Postlethwait J."/>
            <person name="Bobe J."/>
            <person name="Verreycken H."/>
            <person name="Guiguen Y."/>
        </authorList>
    </citation>
    <scope>NUCLEOTIDE SEQUENCE [LARGE SCALE GENOMIC DNA]</scope>
    <source>
        <strain evidence="1">Up_M1</strain>
        <tissue evidence="1">Testis</tissue>
    </source>
</reference>
<evidence type="ECO:0000313" key="1">
    <source>
        <dbReference type="EMBL" id="KAL0992949.1"/>
    </source>
</evidence>
<dbReference type="Proteomes" id="UP001557470">
    <property type="component" value="Unassembled WGS sequence"/>
</dbReference>
<sequence>MTLYQSLNNQSLNNCFECEIAFEFIVKTGIKCAGTELKLHHWTLHLGTLQGKQIRRAELKTQRLATSSIHADH</sequence>